<keyword evidence="3" id="KW-1185">Reference proteome</keyword>
<protein>
    <submittedName>
        <fullName evidence="2">Uncharacterized protein</fullName>
    </submittedName>
</protein>
<gene>
    <name evidence="2" type="ORF">N7498_006216</name>
</gene>
<evidence type="ECO:0000256" key="1">
    <source>
        <dbReference type="SAM" id="MobiDB-lite"/>
    </source>
</evidence>
<feature type="compositionally biased region" description="Basic and acidic residues" evidence="1">
    <location>
        <begin position="191"/>
        <end position="217"/>
    </location>
</feature>
<feature type="compositionally biased region" description="Basic and acidic residues" evidence="1">
    <location>
        <begin position="357"/>
        <end position="370"/>
    </location>
</feature>
<feature type="compositionally biased region" description="Polar residues" evidence="1">
    <location>
        <begin position="159"/>
        <end position="169"/>
    </location>
</feature>
<dbReference type="AlphaFoldDB" id="A0A9W9MHU1"/>
<reference evidence="2" key="2">
    <citation type="journal article" date="2023" name="IMA Fungus">
        <title>Comparative genomic study of the Penicillium genus elucidates a diverse pangenome and 15 lateral gene transfer events.</title>
        <authorList>
            <person name="Petersen C."/>
            <person name="Sorensen T."/>
            <person name="Nielsen M.R."/>
            <person name="Sondergaard T.E."/>
            <person name="Sorensen J.L."/>
            <person name="Fitzpatrick D.A."/>
            <person name="Frisvad J.C."/>
            <person name="Nielsen K.L."/>
        </authorList>
    </citation>
    <scope>NUCLEOTIDE SEQUENCE</scope>
    <source>
        <strain evidence="2">IBT 15544</strain>
    </source>
</reference>
<dbReference type="Proteomes" id="UP001150904">
    <property type="component" value="Unassembled WGS sequence"/>
</dbReference>
<feature type="compositionally biased region" description="Polar residues" evidence="1">
    <location>
        <begin position="451"/>
        <end position="469"/>
    </location>
</feature>
<dbReference type="EMBL" id="JAPQKR010000013">
    <property type="protein sequence ID" value="KAJ5201553.1"/>
    <property type="molecule type" value="Genomic_DNA"/>
</dbReference>
<comment type="caution">
    <text evidence="2">The sequence shown here is derived from an EMBL/GenBank/DDBJ whole genome shotgun (WGS) entry which is preliminary data.</text>
</comment>
<dbReference type="GeneID" id="83180579"/>
<organism evidence="2 3">
    <name type="scientific">Penicillium cinerascens</name>
    <dbReference type="NCBI Taxonomy" id="70096"/>
    <lineage>
        <taxon>Eukaryota</taxon>
        <taxon>Fungi</taxon>
        <taxon>Dikarya</taxon>
        <taxon>Ascomycota</taxon>
        <taxon>Pezizomycotina</taxon>
        <taxon>Eurotiomycetes</taxon>
        <taxon>Eurotiomycetidae</taxon>
        <taxon>Eurotiales</taxon>
        <taxon>Aspergillaceae</taxon>
        <taxon>Penicillium</taxon>
    </lineage>
</organism>
<evidence type="ECO:0000313" key="3">
    <source>
        <dbReference type="Proteomes" id="UP001150904"/>
    </source>
</evidence>
<evidence type="ECO:0000313" key="2">
    <source>
        <dbReference type="EMBL" id="KAJ5201553.1"/>
    </source>
</evidence>
<feature type="region of interest" description="Disordered" evidence="1">
    <location>
        <begin position="155"/>
        <end position="232"/>
    </location>
</feature>
<dbReference type="RefSeq" id="XP_058307469.1">
    <property type="nucleotide sequence ID" value="XM_058453278.1"/>
</dbReference>
<accession>A0A9W9MHU1</accession>
<reference evidence="2" key="1">
    <citation type="submission" date="2022-12" db="EMBL/GenBank/DDBJ databases">
        <authorList>
            <person name="Petersen C."/>
        </authorList>
    </citation>
    <scope>NUCLEOTIDE SEQUENCE</scope>
    <source>
        <strain evidence="2">IBT 15544</strain>
    </source>
</reference>
<feature type="compositionally biased region" description="Acidic residues" evidence="1">
    <location>
        <begin position="314"/>
        <end position="324"/>
    </location>
</feature>
<proteinExistence type="predicted"/>
<name>A0A9W9MHU1_9EURO</name>
<dbReference type="OrthoDB" id="5343576at2759"/>
<feature type="compositionally biased region" description="Polar residues" evidence="1">
    <location>
        <begin position="218"/>
        <end position="231"/>
    </location>
</feature>
<sequence length="532" mass="58801">MSPAPLAEEAQLDPHLDQLQAVGKAFDALLLTLYRLTHRHNELKQHTEEVFKQYTNATRQVPPQDRPHVMEVQQRLLDQQKELCLGLVHKPRVEEQSLNSMEVIKTLVSHQNVDENATRAIVNGVKGYKALLRSQDGLSQISSVNSCMFARGPDPSLEQDFTTNGTQGNLHCPFSKPTSPRPGSEQSGKMDGPKIRVDSCGHDDLDPIKAEQDERRSSTTPSADPSVNSSGRCPVSRCPIRYLDKHSPEEIAEYVEKHKHEIPRSHAICVKRYQRDPQNMRQLDAKYGGLINMISGLSAKHQAFLPQRQTNGDGEVEREDEDEGEGKSTPSAPTERVEKWAENVDPETPGPNDEDNRESRFDRPLREIRVGESPSRPWGIPVPLTQQPSASVPFPGSASIPVPSDANHTDISMKSPAETPAKPAGRCPFGHDAPKPEPAVEPEPEPKLTPNLDSPWSNWGNGNQSQSPYDWTKDDKIAPGKTGDAGPQMAETTKPDVNSIPRHVIFNGPVFFGYSAEQTASLMQQLGQLGKS</sequence>
<feature type="region of interest" description="Disordered" evidence="1">
    <location>
        <begin position="305"/>
        <end position="501"/>
    </location>
</feature>